<reference evidence="13 14" key="1">
    <citation type="submission" date="2015-09" db="EMBL/GenBank/DDBJ databases">
        <title>Genome sequencing project for genomic taxonomy and phylogenomics of Bacillus-like bacteria.</title>
        <authorList>
            <person name="Liu B."/>
            <person name="Wang J."/>
            <person name="Zhu Y."/>
            <person name="Liu G."/>
            <person name="Chen Q."/>
            <person name="Chen Z."/>
            <person name="Lan J."/>
            <person name="Che J."/>
            <person name="Ge C."/>
            <person name="Shi H."/>
            <person name="Pan Z."/>
            <person name="Liu X."/>
        </authorList>
    </citation>
    <scope>NUCLEOTIDE SEQUENCE [LARGE SCALE GENOMIC DNA]</scope>
    <source>
        <strain evidence="13 14">LMG 18435</strain>
    </source>
</reference>
<feature type="domain" description="PAS" evidence="11">
    <location>
        <begin position="388"/>
        <end position="432"/>
    </location>
</feature>
<dbReference type="GO" id="GO:0000155">
    <property type="term" value="F:phosphorelay sensor kinase activity"/>
    <property type="evidence" value="ECO:0007669"/>
    <property type="project" value="InterPro"/>
</dbReference>
<dbReference type="SMART" id="SM00387">
    <property type="entry name" value="HATPase_c"/>
    <property type="match status" value="1"/>
</dbReference>
<evidence type="ECO:0000259" key="10">
    <source>
        <dbReference type="PROSITE" id="PS50109"/>
    </source>
</evidence>
<evidence type="ECO:0000256" key="2">
    <source>
        <dbReference type="ARBA" id="ARBA00012438"/>
    </source>
</evidence>
<dbReference type="PATRIC" id="fig|157838.3.peg.2896"/>
<dbReference type="SUPFAM" id="SSF47384">
    <property type="entry name" value="Homodimeric domain of signal transducing histidine kinase"/>
    <property type="match status" value="1"/>
</dbReference>
<dbReference type="InterPro" id="IPR003661">
    <property type="entry name" value="HisK_dim/P_dom"/>
</dbReference>
<feature type="domain" description="PAC" evidence="12">
    <location>
        <begin position="83"/>
        <end position="135"/>
    </location>
</feature>
<dbReference type="FunFam" id="1.10.287.130:FF:000040">
    <property type="entry name" value="PAS domain-containing sensor histidine kinase"/>
    <property type="match status" value="1"/>
</dbReference>
<dbReference type="InterPro" id="IPR000700">
    <property type="entry name" value="PAS-assoc_C"/>
</dbReference>
<evidence type="ECO:0000313" key="13">
    <source>
        <dbReference type="EMBL" id="KQL54326.1"/>
    </source>
</evidence>
<dbReference type="InterPro" id="IPR052162">
    <property type="entry name" value="Sensor_kinase/Photoreceptor"/>
</dbReference>
<dbReference type="InterPro" id="IPR001610">
    <property type="entry name" value="PAC"/>
</dbReference>
<name>A0A0Q3TK03_9BACI</name>
<dbReference type="Gene3D" id="3.30.565.10">
    <property type="entry name" value="Histidine kinase-like ATPase, C-terminal domain"/>
    <property type="match status" value="1"/>
</dbReference>
<dbReference type="Pfam" id="PF02518">
    <property type="entry name" value="HATPase_c"/>
    <property type="match status" value="1"/>
</dbReference>
<evidence type="ECO:0000256" key="7">
    <source>
        <dbReference type="ARBA" id="ARBA00022840"/>
    </source>
</evidence>
<dbReference type="Pfam" id="PF13426">
    <property type="entry name" value="PAS_9"/>
    <property type="match status" value="2"/>
</dbReference>
<dbReference type="InterPro" id="IPR036890">
    <property type="entry name" value="HATPase_C_sf"/>
</dbReference>
<evidence type="ECO:0000256" key="8">
    <source>
        <dbReference type="ARBA" id="ARBA00022969"/>
    </source>
</evidence>
<feature type="domain" description="PAS" evidence="11">
    <location>
        <begin position="262"/>
        <end position="304"/>
    </location>
</feature>
<dbReference type="Pfam" id="PF08447">
    <property type="entry name" value="PAS_3"/>
    <property type="match status" value="2"/>
</dbReference>
<gene>
    <name evidence="13" type="ORF">AN964_13045</name>
</gene>
<evidence type="ECO:0000259" key="12">
    <source>
        <dbReference type="PROSITE" id="PS50113"/>
    </source>
</evidence>
<dbReference type="SUPFAM" id="SSF55874">
    <property type="entry name" value="ATPase domain of HSP90 chaperone/DNA topoisomerase II/histidine kinase"/>
    <property type="match status" value="1"/>
</dbReference>
<dbReference type="PROSITE" id="PS50113">
    <property type="entry name" value="PAC"/>
    <property type="match status" value="3"/>
</dbReference>
<keyword evidence="8" id="KW-0749">Sporulation</keyword>
<accession>A0A0Q3TK03</accession>
<dbReference type="Gene3D" id="1.10.287.130">
    <property type="match status" value="1"/>
</dbReference>
<keyword evidence="5" id="KW-0547">Nucleotide-binding</keyword>
<evidence type="ECO:0000256" key="6">
    <source>
        <dbReference type="ARBA" id="ARBA00022777"/>
    </source>
</evidence>
<keyword evidence="14" id="KW-1185">Reference proteome</keyword>
<keyword evidence="4" id="KW-0808">Transferase</keyword>
<dbReference type="InterPro" id="IPR004358">
    <property type="entry name" value="Sig_transdc_His_kin-like_C"/>
</dbReference>
<evidence type="ECO:0000256" key="1">
    <source>
        <dbReference type="ARBA" id="ARBA00000085"/>
    </source>
</evidence>
<dbReference type="CDD" id="cd00082">
    <property type="entry name" value="HisKA"/>
    <property type="match status" value="1"/>
</dbReference>
<dbReference type="CDD" id="cd00130">
    <property type="entry name" value="PAS"/>
    <property type="match status" value="3"/>
</dbReference>
<dbReference type="PROSITE" id="PS50109">
    <property type="entry name" value="HIS_KIN"/>
    <property type="match status" value="1"/>
</dbReference>
<evidence type="ECO:0000256" key="4">
    <source>
        <dbReference type="ARBA" id="ARBA00022679"/>
    </source>
</evidence>
<feature type="domain" description="Histidine kinase" evidence="10">
    <location>
        <begin position="528"/>
        <end position="733"/>
    </location>
</feature>
<dbReference type="AlphaFoldDB" id="A0A0Q3TK03"/>
<dbReference type="PANTHER" id="PTHR43304">
    <property type="entry name" value="PHYTOCHROME-LIKE PROTEIN CPH1"/>
    <property type="match status" value="1"/>
</dbReference>
<evidence type="ECO:0000256" key="9">
    <source>
        <dbReference type="ARBA" id="ARBA00023012"/>
    </source>
</evidence>
<comment type="caution">
    <text evidence="13">The sequence shown here is derived from an EMBL/GenBank/DDBJ whole genome shotgun (WGS) entry which is preliminary data.</text>
</comment>
<sequence length="735" mass="84431">MVKNECVEQESLFWQAFHYAPIGMALISLDGKALKVNPIACSLLGYTEDELRSMYINDYTHPEDLELNMIVKQEVLAGIRDSYSLEKRFFHKDGHVISVSLTISLVRDGKYRPLFFISQLQDISKQKKTEENLLEIKKQYQLITENSVDIIVKYDSSIRVVYISPSCFEITGYKPNELKGKCVLDFCHPDDINEILGNHLKMVNLSDIRRFSFRFKHKNGHYIWLETTAKAIFDDNNDLVEVLSFSRDVTERKKYELQIKESEERYKSLFINHPDVTFSLDLEGKYTSINQAFQDTMGYTMEELSANPTSFRKLIIKNNIIKGDYHFNQAIKGNVQRFQLMATNKKNNALIFDVTYIPMVVDEQVVGVYGIARNITSKKKVQKELKLARERLDSFIDHNVDPILIFDNDDRVIRVNTTFEQVFGWRAGELLGLKLDKLPYKIKEDQLEVADKVKQIKKGIPWEGHETKRLRKDGTLLNVLISGFHLQKEKRGFDGWAVIIRDITEKKQAEELFVRSEKLSIAGQLAAGIAHEIRNPMTAIKGFIQLIKSDLPDKPEYFDIITSEIGRIELILSELLILAKPQTITISMIEIHSLINEVITLLNMEALLNNVEIKTLYHEKEIYIHCEINQIKQVCINFIKNAIESMPKGGTLTIQIMLKDSTGVLIRFIDEGYGISASVLEKLGQPFYTTKEKGTGLGYMVSKKIIENHKGTITVTSKLNKGSVFEIFLPLNEMQ</sequence>
<evidence type="ECO:0000313" key="14">
    <source>
        <dbReference type="Proteomes" id="UP000051888"/>
    </source>
</evidence>
<dbReference type="PANTHER" id="PTHR43304:SF1">
    <property type="entry name" value="PAC DOMAIN-CONTAINING PROTEIN"/>
    <property type="match status" value="1"/>
</dbReference>
<dbReference type="PROSITE" id="PS50112">
    <property type="entry name" value="PAS"/>
    <property type="match status" value="4"/>
</dbReference>
<dbReference type="PRINTS" id="PR00344">
    <property type="entry name" value="BCTRLSENSOR"/>
</dbReference>
<dbReference type="GO" id="GO:0030435">
    <property type="term" value="P:sporulation resulting in formation of a cellular spore"/>
    <property type="evidence" value="ECO:0007669"/>
    <property type="project" value="UniProtKB-KW"/>
</dbReference>
<dbReference type="InterPro" id="IPR036097">
    <property type="entry name" value="HisK_dim/P_sf"/>
</dbReference>
<feature type="domain" description="PAS" evidence="11">
    <location>
        <begin position="9"/>
        <end position="66"/>
    </location>
</feature>
<dbReference type="EC" id="2.7.13.3" evidence="2"/>
<keyword evidence="3" id="KW-0597">Phosphoprotein</keyword>
<dbReference type="InterPro" id="IPR003594">
    <property type="entry name" value="HATPase_dom"/>
</dbReference>
<dbReference type="InterPro" id="IPR005467">
    <property type="entry name" value="His_kinase_dom"/>
</dbReference>
<dbReference type="InterPro" id="IPR000014">
    <property type="entry name" value="PAS"/>
</dbReference>
<dbReference type="RefSeq" id="WP_055740096.1">
    <property type="nucleotide sequence ID" value="NZ_JAAIWL010000034.1"/>
</dbReference>
<dbReference type="SUPFAM" id="SSF55785">
    <property type="entry name" value="PYP-like sensor domain (PAS domain)"/>
    <property type="match status" value="4"/>
</dbReference>
<feature type="domain" description="PAS" evidence="11">
    <location>
        <begin position="136"/>
        <end position="195"/>
    </location>
</feature>
<dbReference type="OrthoDB" id="9815750at2"/>
<dbReference type="InterPro" id="IPR035965">
    <property type="entry name" value="PAS-like_dom_sf"/>
</dbReference>
<dbReference type="EMBL" id="LJJC01000004">
    <property type="protein sequence ID" value="KQL54326.1"/>
    <property type="molecule type" value="Genomic_DNA"/>
</dbReference>
<feature type="domain" description="PAC" evidence="12">
    <location>
        <begin position="463"/>
        <end position="515"/>
    </location>
</feature>
<proteinExistence type="predicted"/>
<dbReference type="SMART" id="SM00091">
    <property type="entry name" value="PAS"/>
    <property type="match status" value="4"/>
</dbReference>
<keyword evidence="7" id="KW-0067">ATP-binding</keyword>
<evidence type="ECO:0000256" key="3">
    <source>
        <dbReference type="ARBA" id="ARBA00022553"/>
    </source>
</evidence>
<dbReference type="NCBIfam" id="TIGR00229">
    <property type="entry name" value="sensory_box"/>
    <property type="match status" value="4"/>
</dbReference>
<dbReference type="SMART" id="SM00388">
    <property type="entry name" value="HisKA"/>
    <property type="match status" value="1"/>
</dbReference>
<dbReference type="InterPro" id="IPR013655">
    <property type="entry name" value="PAS_fold_3"/>
</dbReference>
<dbReference type="SMART" id="SM00086">
    <property type="entry name" value="PAC"/>
    <property type="match status" value="3"/>
</dbReference>
<organism evidence="13 14">
    <name type="scientific">Heyndrickxia shackletonii</name>
    <dbReference type="NCBI Taxonomy" id="157838"/>
    <lineage>
        <taxon>Bacteria</taxon>
        <taxon>Bacillati</taxon>
        <taxon>Bacillota</taxon>
        <taxon>Bacilli</taxon>
        <taxon>Bacillales</taxon>
        <taxon>Bacillaceae</taxon>
        <taxon>Heyndrickxia</taxon>
    </lineage>
</organism>
<comment type="catalytic activity">
    <reaction evidence="1">
        <text>ATP + protein L-histidine = ADP + protein N-phospho-L-histidine.</text>
        <dbReference type="EC" id="2.7.13.3"/>
    </reaction>
</comment>
<evidence type="ECO:0000259" key="11">
    <source>
        <dbReference type="PROSITE" id="PS50112"/>
    </source>
</evidence>
<dbReference type="Pfam" id="PF00512">
    <property type="entry name" value="HisKA"/>
    <property type="match status" value="1"/>
</dbReference>
<evidence type="ECO:0000256" key="5">
    <source>
        <dbReference type="ARBA" id="ARBA00022741"/>
    </source>
</evidence>
<dbReference type="Proteomes" id="UP000051888">
    <property type="component" value="Unassembled WGS sequence"/>
</dbReference>
<dbReference type="GO" id="GO:0005524">
    <property type="term" value="F:ATP binding"/>
    <property type="evidence" value="ECO:0007669"/>
    <property type="project" value="UniProtKB-KW"/>
</dbReference>
<keyword evidence="9" id="KW-0902">Two-component regulatory system</keyword>
<protein>
    <recommendedName>
        <fullName evidence="2">histidine kinase</fullName>
        <ecNumber evidence="2">2.7.13.3</ecNumber>
    </recommendedName>
</protein>
<dbReference type="STRING" id="157838.AN964_13045"/>
<keyword evidence="6" id="KW-0418">Kinase</keyword>
<dbReference type="Gene3D" id="3.30.450.20">
    <property type="entry name" value="PAS domain"/>
    <property type="match status" value="4"/>
</dbReference>
<feature type="domain" description="PAC" evidence="12">
    <location>
        <begin position="209"/>
        <end position="261"/>
    </location>
</feature>